<dbReference type="GO" id="GO:0098797">
    <property type="term" value="C:plasma membrane protein complex"/>
    <property type="evidence" value="ECO:0007669"/>
    <property type="project" value="TreeGrafter"/>
</dbReference>
<keyword evidence="6" id="KW-0812">Transmembrane</keyword>
<evidence type="ECO:0000256" key="7">
    <source>
        <dbReference type="ARBA" id="ARBA00022927"/>
    </source>
</evidence>
<evidence type="ECO:0000256" key="9">
    <source>
        <dbReference type="ARBA" id="ARBA00023136"/>
    </source>
</evidence>
<dbReference type="PRINTS" id="PR01374">
    <property type="entry name" value="TONBPROTEIN"/>
</dbReference>
<dbReference type="Proteomes" id="UP000321168">
    <property type="component" value="Unassembled WGS sequence"/>
</dbReference>
<reference evidence="11 12" key="1">
    <citation type="submission" date="2019-08" db="EMBL/GenBank/DDBJ databases">
        <title>Genome of Luteibaculum oceani JCM 18817.</title>
        <authorList>
            <person name="Bowman J.P."/>
        </authorList>
    </citation>
    <scope>NUCLEOTIDE SEQUENCE [LARGE SCALE GENOMIC DNA]</scope>
    <source>
        <strain evidence="11 12">JCM 18817</strain>
    </source>
</reference>
<keyword evidence="9" id="KW-0472">Membrane</keyword>
<keyword evidence="7" id="KW-0653">Protein transport</keyword>
<dbReference type="EMBL" id="VORB01000001">
    <property type="protein sequence ID" value="TXC85053.1"/>
    <property type="molecule type" value="Genomic_DNA"/>
</dbReference>
<dbReference type="InterPro" id="IPR037682">
    <property type="entry name" value="TonB_C"/>
</dbReference>
<evidence type="ECO:0000313" key="11">
    <source>
        <dbReference type="EMBL" id="TXC85053.1"/>
    </source>
</evidence>
<accession>A0A5C6VIA8</accession>
<dbReference type="PROSITE" id="PS52015">
    <property type="entry name" value="TONB_CTD"/>
    <property type="match status" value="1"/>
</dbReference>
<comment type="caution">
    <text evidence="11">The sequence shown here is derived from an EMBL/GenBank/DDBJ whole genome shotgun (WGS) entry which is preliminary data.</text>
</comment>
<dbReference type="NCBIfam" id="TIGR01352">
    <property type="entry name" value="tonB_Cterm"/>
    <property type="match status" value="1"/>
</dbReference>
<evidence type="ECO:0000259" key="10">
    <source>
        <dbReference type="PROSITE" id="PS52015"/>
    </source>
</evidence>
<sequence>MELKKNPEANLENKRSGFLFVGLVFALALVLLAFEYTTYDKEISSLGELQLDLIEEEIVPIAQVQPPPPPPPPQPTTVIEIVDDEEDVEEELEVMDLEVDEDTDVEIVEMPAEEVEEEEIFTIVEQMPQFPGGDAELFKYLGKNIKYPTMAQDAGIQGVVFVTFVVEKDGSVSDARVLRGIGGGCDEEALRVVRSMPKWTPGEQRGKKVKVQYNLPVRFTLR</sequence>
<dbReference type="GO" id="GO:0015891">
    <property type="term" value="P:siderophore transport"/>
    <property type="evidence" value="ECO:0007669"/>
    <property type="project" value="InterPro"/>
</dbReference>
<dbReference type="Pfam" id="PF03544">
    <property type="entry name" value="TonB_C"/>
    <property type="match status" value="1"/>
</dbReference>
<dbReference type="SUPFAM" id="SSF74653">
    <property type="entry name" value="TolA/TonB C-terminal domain"/>
    <property type="match status" value="1"/>
</dbReference>
<dbReference type="GO" id="GO:0055085">
    <property type="term" value="P:transmembrane transport"/>
    <property type="evidence" value="ECO:0007669"/>
    <property type="project" value="InterPro"/>
</dbReference>
<keyword evidence="5" id="KW-0997">Cell inner membrane</keyword>
<protein>
    <submittedName>
        <fullName evidence="11">Energy transducer TonB</fullName>
    </submittedName>
</protein>
<dbReference type="InterPro" id="IPR003538">
    <property type="entry name" value="TonB"/>
</dbReference>
<evidence type="ECO:0000256" key="5">
    <source>
        <dbReference type="ARBA" id="ARBA00022519"/>
    </source>
</evidence>
<dbReference type="InterPro" id="IPR051045">
    <property type="entry name" value="TonB-dependent_transducer"/>
</dbReference>
<dbReference type="OrthoDB" id="1522859at2"/>
<dbReference type="GO" id="GO:0030288">
    <property type="term" value="C:outer membrane-bounded periplasmic space"/>
    <property type="evidence" value="ECO:0007669"/>
    <property type="project" value="InterPro"/>
</dbReference>
<dbReference type="FunFam" id="3.30.1150.10:FF:000002">
    <property type="entry name" value="Energy transducer TonB"/>
    <property type="match status" value="1"/>
</dbReference>
<evidence type="ECO:0000256" key="3">
    <source>
        <dbReference type="ARBA" id="ARBA00022448"/>
    </source>
</evidence>
<keyword evidence="8" id="KW-1133">Transmembrane helix</keyword>
<dbReference type="AlphaFoldDB" id="A0A5C6VIA8"/>
<dbReference type="GO" id="GO:0015031">
    <property type="term" value="P:protein transport"/>
    <property type="evidence" value="ECO:0007669"/>
    <property type="project" value="UniProtKB-KW"/>
</dbReference>
<dbReference type="PANTHER" id="PTHR33446">
    <property type="entry name" value="PROTEIN TONB-RELATED"/>
    <property type="match status" value="1"/>
</dbReference>
<dbReference type="Gene3D" id="3.30.1150.10">
    <property type="match status" value="1"/>
</dbReference>
<organism evidence="11 12">
    <name type="scientific">Luteibaculum oceani</name>
    <dbReference type="NCBI Taxonomy" id="1294296"/>
    <lineage>
        <taxon>Bacteria</taxon>
        <taxon>Pseudomonadati</taxon>
        <taxon>Bacteroidota</taxon>
        <taxon>Flavobacteriia</taxon>
        <taxon>Flavobacteriales</taxon>
        <taxon>Luteibaculaceae</taxon>
        <taxon>Luteibaculum</taxon>
    </lineage>
</organism>
<keyword evidence="4" id="KW-1003">Cell membrane</keyword>
<evidence type="ECO:0000313" key="12">
    <source>
        <dbReference type="Proteomes" id="UP000321168"/>
    </source>
</evidence>
<name>A0A5C6VIA8_9FLAO</name>
<evidence type="ECO:0000256" key="1">
    <source>
        <dbReference type="ARBA" id="ARBA00004383"/>
    </source>
</evidence>
<dbReference type="RefSeq" id="WP_147012110.1">
    <property type="nucleotide sequence ID" value="NZ_VORB01000001.1"/>
</dbReference>
<evidence type="ECO:0000256" key="2">
    <source>
        <dbReference type="ARBA" id="ARBA00006555"/>
    </source>
</evidence>
<evidence type="ECO:0000256" key="6">
    <source>
        <dbReference type="ARBA" id="ARBA00022692"/>
    </source>
</evidence>
<evidence type="ECO:0000256" key="4">
    <source>
        <dbReference type="ARBA" id="ARBA00022475"/>
    </source>
</evidence>
<dbReference type="PANTHER" id="PTHR33446:SF2">
    <property type="entry name" value="PROTEIN TONB"/>
    <property type="match status" value="1"/>
</dbReference>
<comment type="similarity">
    <text evidence="2">Belongs to the TonB family.</text>
</comment>
<comment type="subcellular location">
    <subcellularLocation>
        <location evidence="1">Cell inner membrane</location>
        <topology evidence="1">Single-pass membrane protein</topology>
        <orientation evidence="1">Periplasmic side</orientation>
    </subcellularLocation>
</comment>
<keyword evidence="3" id="KW-0813">Transport</keyword>
<evidence type="ECO:0000256" key="8">
    <source>
        <dbReference type="ARBA" id="ARBA00022989"/>
    </source>
</evidence>
<feature type="domain" description="TonB C-terminal" evidence="10">
    <location>
        <begin position="132"/>
        <end position="222"/>
    </location>
</feature>
<keyword evidence="12" id="KW-1185">Reference proteome</keyword>
<dbReference type="InterPro" id="IPR006260">
    <property type="entry name" value="TonB/TolA_C"/>
</dbReference>
<proteinExistence type="inferred from homology"/>
<dbReference type="GO" id="GO:0031992">
    <property type="term" value="F:energy transducer activity"/>
    <property type="evidence" value="ECO:0007669"/>
    <property type="project" value="InterPro"/>
</dbReference>
<gene>
    <name evidence="11" type="ORF">FRX97_00070</name>
</gene>